<dbReference type="InterPro" id="IPR002932">
    <property type="entry name" value="Glu_synthdom"/>
</dbReference>
<dbReference type="GO" id="GO:0006537">
    <property type="term" value="P:glutamate biosynthetic process"/>
    <property type="evidence" value="ECO:0007669"/>
    <property type="project" value="UniProtKB-KW"/>
</dbReference>
<dbReference type="GO" id="GO:0046872">
    <property type="term" value="F:metal ion binding"/>
    <property type="evidence" value="ECO:0007669"/>
    <property type="project" value="UniProtKB-KW"/>
</dbReference>
<sequence>MPAARLGLPEPQGLYHPSHEHDACGVAMVADVNGRRTHDIVAKALTALCNLDHRGAKGSEPDTGDGAGILTQLPDAFLRVSVDFPLPPAGSYAAGIAFLPVDAQARAIATGMIEEIAAEEGLTVLGWRELPVDASHPGPSARAVMPAFLQLFVSSPGGETGLELDRLAFCLRKRAEHEVDVYFPSLSSRTIVYKGMLTTPQLGEFFPDLTDERFESAIALVHSRFSTNTFPSWPLAHPYRYVAHNGEINTVKGNRNWMRAREAMLNSELIPGDLARLFPICDPDGSDTASFDECLELLHLGGRSLPHAVLMMIPEAWENHAEMDPARRAFYEYHSTSMEAWDGPASITFSDGTLVGAVLDRNGLRPGRYWVTEDGLVVLASEAGVLDIEPSRVVRKGRLQPGKMFLVDTSLGKIIEDDEIKAELAAAEPYADWLHAGLVRFEELPERQRPIVTHEALVKRQQTFGYTEEELRIILAPMAKAGAEPIGSMGTDSPVAVLSEKPRLLFDYFSQLFAQVTNPPLDAIREELVTSLQTTIGPEANLLAPGPASCRRLVLPYPVIDNDELAKIIHINDEGALPGFQPHVVSGLFEVSGGGEGLLHRLEEICAEVSAAIAGGARIIVLSDRGSDARMAPIPSLMLTGAVHHHLIHERSRTRVGLVVETGEARECHHMALLIGYGASAVNPYLAIETVEDMIASGTLALDPRVAVRNLIKAYGKGVLKIMSKMGVSTVASYTGAQIFEALGLGQDVVDACFAGTTSRLGGVGFDVLAREAALRHRRAYPRAENAHRRLEVGGEYQWRREGEPHLFSPETVFRLQHATRTRRYEIFKQYTDLVDGQAEKLMTLRGLFKLREGLRPAVPIEEVEPVESIVRRFSTGAMSYGSISREAHETIAIAMNRLGAKSNTGEGGEDPERLHDPARRSAIKQVASGRFGVTSEYLVNATDLQIKMAQGAKPGEGGQLPGHKVYPWIAKTRHSTPGVGLISPPPHHDIYSIEDLAQLIHDLKNSNPEARVHVKLVAEVGVGTVAAGVSKAHADVVLISGHDGGTGASPLTSIKHAGAPWELGLAETQQTLLLNGLRDRIVVQADGQLKTGRDVIVAALLGAEEFGFATAPLVVSGCVMMRVCHLDTCPVGVATQNPELRRRFSGKPEFVVNFFEFVAQEVREYLAALGFRSIDEAVGHAEYLDTTAAEDHWKAAGLDLSPILHVPSLPEGTPLRHTVAQDHGLDKALDNTLIQLAEGALKFGDRVTLELPIRNVNRTVGTMLGNQVTKRYGGEGLPDNTIDVSFTGSAGNSFGAFVPRGVTLRLTGDANDYLAKGLSGGRVTVRPHPDAPFSAETQVIAGNVGLYGATSGEVFIRGVVGERFCVRNSGATAVVEGVGDHGCEYMTGGRAIVLGPTGRNFAAGMSGGIAYVLDLNQARVNREMVEIEQLTEADSEFLREIVERHLAETGSTVAKALLDDWDGTLTRFGKIMPIDYKRVLKAAETARAEGRDIDEAVMAAVHG</sequence>
<gene>
    <name evidence="19" type="ORF">DQ384_00935</name>
</gene>
<keyword evidence="14" id="KW-0314">Glutamate biosynthesis</keyword>
<dbReference type="GO" id="GO:0019676">
    <property type="term" value="P:ammonia assimilation cycle"/>
    <property type="evidence" value="ECO:0007669"/>
    <property type="project" value="TreeGrafter"/>
</dbReference>
<dbReference type="Proteomes" id="UP000253094">
    <property type="component" value="Unassembled WGS sequence"/>
</dbReference>
<organism evidence="19 20">
    <name type="scientific">Sphaerisporangium album</name>
    <dbReference type="NCBI Taxonomy" id="509200"/>
    <lineage>
        <taxon>Bacteria</taxon>
        <taxon>Bacillati</taxon>
        <taxon>Actinomycetota</taxon>
        <taxon>Actinomycetes</taxon>
        <taxon>Streptosporangiales</taxon>
        <taxon>Streptosporangiaceae</taxon>
        <taxon>Sphaerisporangium</taxon>
    </lineage>
</organism>
<keyword evidence="6" id="KW-0285">Flavoprotein</keyword>
<proteinExistence type="inferred from homology"/>
<feature type="domain" description="Glutamine amidotransferase type-2" evidence="18">
    <location>
        <begin position="24"/>
        <end position="410"/>
    </location>
</feature>
<dbReference type="FunFam" id="3.20.20.70:FF:000031">
    <property type="entry name" value="Glutamate synthase 1 [NADH]"/>
    <property type="match status" value="1"/>
</dbReference>
<evidence type="ECO:0000256" key="10">
    <source>
        <dbReference type="ARBA" id="ARBA00022962"/>
    </source>
</evidence>
<keyword evidence="13" id="KW-0411">Iron-sulfur</keyword>
<keyword evidence="20" id="KW-1185">Reference proteome</keyword>
<dbReference type="RefSeq" id="WP_114026713.1">
    <property type="nucleotide sequence ID" value="NZ_QOIL01000001.1"/>
</dbReference>
<dbReference type="Pfam" id="PF01493">
    <property type="entry name" value="GXGXG"/>
    <property type="match status" value="1"/>
</dbReference>
<dbReference type="EC" id="1.4.1.13" evidence="19"/>
<evidence type="ECO:0000313" key="20">
    <source>
        <dbReference type="Proteomes" id="UP000253094"/>
    </source>
</evidence>
<evidence type="ECO:0000259" key="18">
    <source>
        <dbReference type="PROSITE" id="PS51278"/>
    </source>
</evidence>
<dbReference type="InterPro" id="IPR006982">
    <property type="entry name" value="Glu_synth_centr_N"/>
</dbReference>
<dbReference type="GO" id="GO:0004355">
    <property type="term" value="F:glutamate synthase (NADPH) activity"/>
    <property type="evidence" value="ECO:0007669"/>
    <property type="project" value="UniProtKB-EC"/>
</dbReference>
<dbReference type="PROSITE" id="PS50020">
    <property type="entry name" value="WW_DOMAIN_2"/>
    <property type="match status" value="1"/>
</dbReference>
<dbReference type="InterPro" id="IPR017932">
    <property type="entry name" value="GATase_2_dom"/>
</dbReference>
<keyword evidence="15" id="KW-0003">3Fe-4S</keyword>
<dbReference type="CDD" id="cd00713">
    <property type="entry name" value="GltS"/>
    <property type="match status" value="1"/>
</dbReference>
<evidence type="ECO:0000256" key="2">
    <source>
        <dbReference type="ARBA" id="ARBA00001927"/>
    </source>
</evidence>
<evidence type="ECO:0000256" key="9">
    <source>
        <dbReference type="ARBA" id="ARBA00022827"/>
    </source>
</evidence>
<dbReference type="Gene3D" id="3.60.20.10">
    <property type="entry name" value="Glutamine Phosphoribosylpyrophosphate, subunit 1, domain 1"/>
    <property type="match status" value="1"/>
</dbReference>
<evidence type="ECO:0000256" key="14">
    <source>
        <dbReference type="ARBA" id="ARBA00023164"/>
    </source>
</evidence>
<dbReference type="InterPro" id="IPR050711">
    <property type="entry name" value="ET-N_metabolism_enzyme"/>
</dbReference>
<evidence type="ECO:0000256" key="11">
    <source>
        <dbReference type="ARBA" id="ARBA00023002"/>
    </source>
</evidence>
<dbReference type="PROSITE" id="PS51278">
    <property type="entry name" value="GATASE_TYPE_2"/>
    <property type="match status" value="1"/>
</dbReference>
<keyword evidence="9" id="KW-0274">FAD</keyword>
<dbReference type="InterPro" id="IPR029055">
    <property type="entry name" value="Ntn_hydrolases_N"/>
</dbReference>
<comment type="caution">
    <text evidence="19">The sequence shown here is derived from an EMBL/GenBank/DDBJ whole genome shotgun (WGS) entry which is preliminary data.</text>
</comment>
<dbReference type="SUPFAM" id="SSF56235">
    <property type="entry name" value="N-terminal nucleophile aminohydrolases (Ntn hydrolases)"/>
    <property type="match status" value="1"/>
</dbReference>
<evidence type="ECO:0000256" key="1">
    <source>
        <dbReference type="ARBA" id="ARBA00001917"/>
    </source>
</evidence>
<dbReference type="PANTHER" id="PTHR11938">
    <property type="entry name" value="FAD NADPH DEHYDROGENASE/OXIDOREDUCTASE"/>
    <property type="match status" value="1"/>
</dbReference>
<comment type="pathway">
    <text evidence="16">Amino-acid biosynthesis.</text>
</comment>
<dbReference type="OrthoDB" id="9758182at2"/>
<dbReference type="PANTHER" id="PTHR11938:SF133">
    <property type="entry name" value="GLUTAMATE SYNTHASE (NADH)"/>
    <property type="match status" value="1"/>
</dbReference>
<evidence type="ECO:0000256" key="6">
    <source>
        <dbReference type="ARBA" id="ARBA00022630"/>
    </source>
</evidence>
<evidence type="ECO:0000256" key="3">
    <source>
        <dbReference type="ARBA" id="ARBA00001974"/>
    </source>
</evidence>
<dbReference type="FunFam" id="3.60.20.10:FF:000001">
    <property type="entry name" value="Glutamate synthase, large subunit"/>
    <property type="match status" value="1"/>
</dbReference>
<dbReference type="InterPro" id="IPR002489">
    <property type="entry name" value="Glu_synth_asu_C"/>
</dbReference>
<evidence type="ECO:0000256" key="4">
    <source>
        <dbReference type="ARBA" id="ARBA00009716"/>
    </source>
</evidence>
<accession>A0A367FRP1</accession>
<evidence type="ECO:0000256" key="8">
    <source>
        <dbReference type="ARBA" id="ARBA00022723"/>
    </source>
</evidence>
<dbReference type="InterPro" id="IPR036485">
    <property type="entry name" value="Glu_synth_asu_C_sf"/>
</dbReference>
<keyword evidence="10" id="KW-0315">Glutamine amidotransferase</keyword>
<comment type="similarity">
    <text evidence="4">Belongs to the glutamate synthase family.</text>
</comment>
<dbReference type="FunFam" id="2.160.20.60:FF:000001">
    <property type="entry name" value="Glutamate synthase, large subunit"/>
    <property type="match status" value="1"/>
</dbReference>
<feature type="domain" description="WW" evidence="17">
    <location>
        <begin position="311"/>
        <end position="346"/>
    </location>
</feature>
<dbReference type="SUPFAM" id="SSF69336">
    <property type="entry name" value="Alpha subunit of glutamate synthase, C-terminal domain"/>
    <property type="match status" value="1"/>
</dbReference>
<evidence type="ECO:0000256" key="13">
    <source>
        <dbReference type="ARBA" id="ARBA00023014"/>
    </source>
</evidence>
<evidence type="ECO:0000256" key="15">
    <source>
        <dbReference type="ARBA" id="ARBA00023291"/>
    </source>
</evidence>
<dbReference type="NCBIfam" id="NF008730">
    <property type="entry name" value="PRK11750.1"/>
    <property type="match status" value="1"/>
</dbReference>
<keyword evidence="7" id="KW-0288">FMN</keyword>
<evidence type="ECO:0000259" key="17">
    <source>
        <dbReference type="PROSITE" id="PS50020"/>
    </source>
</evidence>
<comment type="cofactor">
    <cofactor evidence="1">
        <name>FMN</name>
        <dbReference type="ChEBI" id="CHEBI:58210"/>
    </cofactor>
</comment>
<dbReference type="Pfam" id="PF04898">
    <property type="entry name" value="Glu_syn_central"/>
    <property type="match status" value="1"/>
</dbReference>
<dbReference type="Pfam" id="PF00310">
    <property type="entry name" value="GATase_2"/>
    <property type="match status" value="1"/>
</dbReference>
<dbReference type="Gene3D" id="3.20.20.70">
    <property type="entry name" value="Aldolase class I"/>
    <property type="match status" value="2"/>
</dbReference>
<dbReference type="EMBL" id="QOIL01000001">
    <property type="protein sequence ID" value="RCG33048.1"/>
    <property type="molecule type" value="Genomic_DNA"/>
</dbReference>
<keyword evidence="5" id="KW-0028">Amino-acid biosynthesis</keyword>
<dbReference type="CDD" id="cd02808">
    <property type="entry name" value="GltS_FMN"/>
    <property type="match status" value="1"/>
</dbReference>
<name>A0A367FRP1_9ACTN</name>
<comment type="cofactor">
    <cofactor evidence="3">
        <name>FAD</name>
        <dbReference type="ChEBI" id="CHEBI:57692"/>
    </cofactor>
</comment>
<dbReference type="InterPro" id="IPR001202">
    <property type="entry name" value="WW_dom"/>
</dbReference>
<keyword evidence="8" id="KW-0479">Metal-binding</keyword>
<keyword evidence="12" id="KW-0408">Iron</keyword>
<dbReference type="FunFam" id="3.20.20.70:FF:000053">
    <property type="entry name" value="Glutamate synthase large subunit"/>
    <property type="match status" value="1"/>
</dbReference>
<evidence type="ECO:0000256" key="5">
    <source>
        <dbReference type="ARBA" id="ARBA00022605"/>
    </source>
</evidence>
<dbReference type="CDD" id="cd00982">
    <property type="entry name" value="gltB_C"/>
    <property type="match status" value="1"/>
</dbReference>
<protein>
    <submittedName>
        <fullName evidence="19">Glutamate synthase large subunit</fullName>
        <ecNumber evidence="19">1.4.1.13</ecNumber>
    </submittedName>
</protein>
<dbReference type="SUPFAM" id="SSF51395">
    <property type="entry name" value="FMN-linked oxidoreductases"/>
    <property type="match status" value="1"/>
</dbReference>
<dbReference type="GO" id="GO:0051538">
    <property type="term" value="F:3 iron, 4 sulfur cluster binding"/>
    <property type="evidence" value="ECO:0007669"/>
    <property type="project" value="UniProtKB-KW"/>
</dbReference>
<reference evidence="19 20" key="1">
    <citation type="submission" date="2018-06" db="EMBL/GenBank/DDBJ databases">
        <title>Sphaerisporangium craniellae sp. nov., isolated from a marine sponge in the South China Sea.</title>
        <authorList>
            <person name="Li L."/>
        </authorList>
    </citation>
    <scope>NUCLEOTIDE SEQUENCE [LARGE SCALE GENOMIC DNA]</scope>
    <source>
        <strain evidence="19 20">CCTCC AA 208026</strain>
    </source>
</reference>
<evidence type="ECO:0000256" key="16">
    <source>
        <dbReference type="ARBA" id="ARBA00029440"/>
    </source>
</evidence>
<evidence type="ECO:0000256" key="7">
    <source>
        <dbReference type="ARBA" id="ARBA00022643"/>
    </source>
</evidence>
<keyword evidence="11 19" id="KW-0560">Oxidoreductase</keyword>
<dbReference type="Pfam" id="PF01645">
    <property type="entry name" value="Glu_synthase"/>
    <property type="match status" value="1"/>
</dbReference>
<evidence type="ECO:0000313" key="19">
    <source>
        <dbReference type="EMBL" id="RCG33048.1"/>
    </source>
</evidence>
<dbReference type="Gene3D" id="2.160.20.60">
    <property type="entry name" value="Glutamate synthase, alpha subunit, C-terminal domain"/>
    <property type="match status" value="1"/>
</dbReference>
<comment type="cofactor">
    <cofactor evidence="2">
        <name>[3Fe-4S] cluster</name>
        <dbReference type="ChEBI" id="CHEBI:21137"/>
    </cofactor>
</comment>
<dbReference type="InterPro" id="IPR013785">
    <property type="entry name" value="Aldolase_TIM"/>
</dbReference>
<evidence type="ECO:0000256" key="12">
    <source>
        <dbReference type="ARBA" id="ARBA00023004"/>
    </source>
</evidence>